<dbReference type="Proteomes" id="UP001152795">
    <property type="component" value="Unassembled WGS sequence"/>
</dbReference>
<dbReference type="SMART" id="SM00060">
    <property type="entry name" value="FN3"/>
    <property type="match status" value="1"/>
</dbReference>
<keyword evidence="4" id="KW-0675">Receptor</keyword>
<dbReference type="InterPro" id="IPR003961">
    <property type="entry name" value="FN3_dom"/>
</dbReference>
<dbReference type="PANTHER" id="PTHR23036">
    <property type="entry name" value="CYTOKINE RECEPTOR"/>
    <property type="match status" value="1"/>
</dbReference>
<dbReference type="GO" id="GO:0043235">
    <property type="term" value="C:receptor complex"/>
    <property type="evidence" value="ECO:0007669"/>
    <property type="project" value="TreeGrafter"/>
</dbReference>
<protein>
    <submittedName>
        <fullName evidence="6">Sidekick-1</fullName>
    </submittedName>
</protein>
<dbReference type="GO" id="GO:0019955">
    <property type="term" value="F:cytokine binding"/>
    <property type="evidence" value="ECO:0007669"/>
    <property type="project" value="TreeGrafter"/>
</dbReference>
<dbReference type="FunFam" id="2.60.40.10:FF:000028">
    <property type="entry name" value="Neuronal cell adhesion molecule"/>
    <property type="match status" value="1"/>
</dbReference>
<evidence type="ECO:0000256" key="5">
    <source>
        <dbReference type="ARBA" id="ARBA00023180"/>
    </source>
</evidence>
<evidence type="ECO:0000256" key="1">
    <source>
        <dbReference type="ARBA" id="ARBA00022729"/>
    </source>
</evidence>
<sequence length="133" mass="15125">MGLGPYSDMLVLNHTSEGVPSAAPRNLTAQNTSSRSILLQWKSVLYEYADGIIRGHKVFWRLADISVENNPEPWEEMYVNGTHNTSVEIKNLEKFKDYEFKILAFTSVGESVTTEIVIARTDEDSMYNFDSQK</sequence>
<dbReference type="EMBL" id="CACRXK020039566">
    <property type="protein sequence ID" value="CAB4045457.1"/>
    <property type="molecule type" value="Genomic_DNA"/>
</dbReference>
<evidence type="ECO:0000313" key="6">
    <source>
        <dbReference type="EMBL" id="CAB4045457.1"/>
    </source>
</evidence>
<dbReference type="SUPFAM" id="SSF49265">
    <property type="entry name" value="Fibronectin type III"/>
    <property type="match status" value="1"/>
</dbReference>
<keyword evidence="1" id="KW-0732">Signal</keyword>
<dbReference type="Pfam" id="PF00041">
    <property type="entry name" value="fn3"/>
    <property type="match status" value="1"/>
</dbReference>
<evidence type="ECO:0000256" key="2">
    <source>
        <dbReference type="ARBA" id="ARBA00022737"/>
    </source>
</evidence>
<dbReference type="Gene3D" id="2.60.40.10">
    <property type="entry name" value="Immunoglobulins"/>
    <property type="match status" value="1"/>
</dbReference>
<reference evidence="6" key="1">
    <citation type="submission" date="2020-04" db="EMBL/GenBank/DDBJ databases">
        <authorList>
            <person name="Alioto T."/>
            <person name="Alioto T."/>
            <person name="Gomez Garrido J."/>
        </authorList>
    </citation>
    <scope>NUCLEOTIDE SEQUENCE</scope>
    <source>
        <strain evidence="6">A484AB</strain>
    </source>
</reference>
<dbReference type="InterPro" id="IPR013783">
    <property type="entry name" value="Ig-like_fold"/>
</dbReference>
<dbReference type="GO" id="GO:0004896">
    <property type="term" value="F:cytokine receptor activity"/>
    <property type="evidence" value="ECO:0007669"/>
    <property type="project" value="TreeGrafter"/>
</dbReference>
<feature type="non-terminal residue" evidence="6">
    <location>
        <position position="133"/>
    </location>
</feature>
<dbReference type="PROSITE" id="PS50853">
    <property type="entry name" value="FN3"/>
    <property type="match status" value="1"/>
</dbReference>
<proteinExistence type="predicted"/>
<evidence type="ECO:0000256" key="4">
    <source>
        <dbReference type="ARBA" id="ARBA00023170"/>
    </source>
</evidence>
<gene>
    <name evidence="6" type="ORF">PACLA_8A025785</name>
</gene>
<accession>A0A6S7KKA1</accession>
<dbReference type="OrthoDB" id="5989320at2759"/>
<organism evidence="6 7">
    <name type="scientific">Paramuricea clavata</name>
    <name type="common">Red gorgonian</name>
    <name type="synonym">Violescent sea-whip</name>
    <dbReference type="NCBI Taxonomy" id="317549"/>
    <lineage>
        <taxon>Eukaryota</taxon>
        <taxon>Metazoa</taxon>
        <taxon>Cnidaria</taxon>
        <taxon>Anthozoa</taxon>
        <taxon>Octocorallia</taxon>
        <taxon>Malacalcyonacea</taxon>
        <taxon>Plexauridae</taxon>
        <taxon>Paramuricea</taxon>
    </lineage>
</organism>
<dbReference type="PANTHER" id="PTHR23036:SF151">
    <property type="entry name" value="FIBRONECTIN TYPE-III DOMAIN-CONTAINING PROTEIN"/>
    <property type="match status" value="1"/>
</dbReference>
<keyword evidence="5" id="KW-0325">Glycoprotein</keyword>
<name>A0A6S7KKA1_PARCT</name>
<keyword evidence="7" id="KW-1185">Reference proteome</keyword>
<dbReference type="GO" id="GO:0009897">
    <property type="term" value="C:external side of plasma membrane"/>
    <property type="evidence" value="ECO:0007669"/>
    <property type="project" value="TreeGrafter"/>
</dbReference>
<evidence type="ECO:0000256" key="3">
    <source>
        <dbReference type="ARBA" id="ARBA00023157"/>
    </source>
</evidence>
<dbReference type="InterPro" id="IPR050379">
    <property type="entry name" value="Type-I_Cytokine_Rcpt"/>
</dbReference>
<dbReference type="CDD" id="cd00063">
    <property type="entry name" value="FN3"/>
    <property type="match status" value="1"/>
</dbReference>
<comment type="caution">
    <text evidence="6">The sequence shown here is derived from an EMBL/GenBank/DDBJ whole genome shotgun (WGS) entry which is preliminary data.</text>
</comment>
<keyword evidence="2" id="KW-0677">Repeat</keyword>
<keyword evidence="3" id="KW-1015">Disulfide bond</keyword>
<evidence type="ECO:0000313" key="7">
    <source>
        <dbReference type="Proteomes" id="UP001152795"/>
    </source>
</evidence>
<dbReference type="AlphaFoldDB" id="A0A6S7KKA1"/>
<dbReference type="InterPro" id="IPR036116">
    <property type="entry name" value="FN3_sf"/>
</dbReference>